<name>A0A9W8AV22_9FUNG</name>
<feature type="compositionally biased region" description="Polar residues" evidence="1">
    <location>
        <begin position="107"/>
        <end position="117"/>
    </location>
</feature>
<organism evidence="2 3">
    <name type="scientific">Dispira parvispora</name>
    <dbReference type="NCBI Taxonomy" id="1520584"/>
    <lineage>
        <taxon>Eukaryota</taxon>
        <taxon>Fungi</taxon>
        <taxon>Fungi incertae sedis</taxon>
        <taxon>Zoopagomycota</taxon>
        <taxon>Kickxellomycotina</taxon>
        <taxon>Dimargaritomycetes</taxon>
        <taxon>Dimargaritales</taxon>
        <taxon>Dimargaritaceae</taxon>
        <taxon>Dispira</taxon>
    </lineage>
</organism>
<feature type="compositionally biased region" description="Low complexity" evidence="1">
    <location>
        <begin position="33"/>
        <end position="45"/>
    </location>
</feature>
<feature type="region of interest" description="Disordered" evidence="1">
    <location>
        <begin position="24"/>
        <end position="66"/>
    </location>
</feature>
<reference evidence="2" key="1">
    <citation type="submission" date="2022-07" db="EMBL/GenBank/DDBJ databases">
        <title>Phylogenomic reconstructions and comparative analyses of Kickxellomycotina fungi.</title>
        <authorList>
            <person name="Reynolds N.K."/>
            <person name="Stajich J.E."/>
            <person name="Barry K."/>
            <person name="Grigoriev I.V."/>
            <person name="Crous P."/>
            <person name="Smith M.E."/>
        </authorList>
    </citation>
    <scope>NUCLEOTIDE SEQUENCE</scope>
    <source>
        <strain evidence="2">RSA 1196</strain>
    </source>
</reference>
<evidence type="ECO:0000313" key="2">
    <source>
        <dbReference type="EMBL" id="KAJ1965014.1"/>
    </source>
</evidence>
<gene>
    <name evidence="2" type="ORF">IWQ62_002768</name>
</gene>
<accession>A0A9W8AV22</accession>
<proteinExistence type="predicted"/>
<comment type="caution">
    <text evidence="2">The sequence shown here is derived from an EMBL/GenBank/DDBJ whole genome shotgun (WGS) entry which is preliminary data.</text>
</comment>
<evidence type="ECO:0000313" key="3">
    <source>
        <dbReference type="Proteomes" id="UP001150925"/>
    </source>
</evidence>
<feature type="non-terminal residue" evidence="2">
    <location>
        <position position="1"/>
    </location>
</feature>
<evidence type="ECO:0000256" key="1">
    <source>
        <dbReference type="SAM" id="MobiDB-lite"/>
    </source>
</evidence>
<keyword evidence="3" id="KW-1185">Reference proteome</keyword>
<dbReference type="Proteomes" id="UP001150925">
    <property type="component" value="Unassembled WGS sequence"/>
</dbReference>
<dbReference type="EMBL" id="JANBPY010000638">
    <property type="protein sequence ID" value="KAJ1965014.1"/>
    <property type="molecule type" value="Genomic_DNA"/>
</dbReference>
<sequence>GHRKLPQGLAESIKRKAAQFQISTGQRFSVSQPTLTLNPTSTTTKRTARRSTPLPAVQAEGSKDKPKECMHQMLQEMKHVQLRSTEAHWSPNRTTIVNKPKRKRDPSTSWVKYSDSNVDPAAKRQCTEPSEHVEVCKTASGTIRDRILALRNR</sequence>
<dbReference type="OrthoDB" id="10687817at2759"/>
<protein>
    <submittedName>
        <fullName evidence="2">Uncharacterized protein</fullName>
    </submittedName>
</protein>
<feature type="region of interest" description="Disordered" evidence="1">
    <location>
        <begin position="82"/>
        <end position="126"/>
    </location>
</feature>
<dbReference type="AlphaFoldDB" id="A0A9W8AV22"/>